<dbReference type="Proteomes" id="UP001271890">
    <property type="component" value="Unassembled WGS sequence"/>
</dbReference>
<evidence type="ECO:0000313" key="1">
    <source>
        <dbReference type="EMBL" id="MDX7989335.1"/>
    </source>
</evidence>
<name>A0ABU4SEX3_9GAMM</name>
<dbReference type="EMBL" id="VCDN01000124">
    <property type="protein sequence ID" value="MDX7989335.1"/>
    <property type="molecule type" value="Genomic_DNA"/>
</dbReference>
<comment type="caution">
    <text evidence="1">The sequence shown here is derived from an EMBL/GenBank/DDBJ whole genome shotgun (WGS) entry which is preliminary data.</text>
</comment>
<evidence type="ECO:0000313" key="2">
    <source>
        <dbReference type="Proteomes" id="UP001271890"/>
    </source>
</evidence>
<gene>
    <name evidence="1" type="ORF">FE392_18870</name>
</gene>
<dbReference type="RefSeq" id="WP_319931704.1">
    <property type="nucleotide sequence ID" value="NZ_VCDN01000124.1"/>
</dbReference>
<organism evidence="1 2">
    <name type="scientific">Xenorhabdus santafensis</name>
    <dbReference type="NCBI Taxonomy" id="2582833"/>
    <lineage>
        <taxon>Bacteria</taxon>
        <taxon>Pseudomonadati</taxon>
        <taxon>Pseudomonadota</taxon>
        <taxon>Gammaproteobacteria</taxon>
        <taxon>Enterobacterales</taxon>
        <taxon>Morganellaceae</taxon>
        <taxon>Xenorhabdus</taxon>
    </lineage>
</organism>
<sequence>MYNKNFDYLKLLELDVCTMCGEKDCPWKKGHSFMEKRMNELVDAYFRGDMGKVKKLYIQRFSQMRGTFLSTLSPAVEANDSMSSIGLFNHYRGNSGTGITLGRIGVQDKISNLVKTPGAFKKESGSSIHSRFISQIKNGERVDFKNHYAIGSESRHMNDPLWAIGGATISGELTDIKVQPNGSGYNLSGVINYNLYDNFTDPYDMKDIIGREWNPNGTPFDITGKWQEPVNIEVDKNVYDNKIKPLIYKQ</sequence>
<proteinExistence type="predicted"/>
<keyword evidence="2" id="KW-1185">Reference proteome</keyword>
<accession>A0ABU4SEX3</accession>
<reference evidence="2" key="1">
    <citation type="journal article" date="2024" name="Toxins">
        <title>Genome Sequence Analysis of Native Xenorhabdus Strains Isolated from Entomopathogenic Nematodes in Argentina.</title>
        <authorList>
            <person name="Palma L."/>
            <person name="Frizzo L."/>
            <person name="Kaiser S."/>
            <person name="Berry C."/>
            <person name="Caballero P."/>
            <person name="Bode H.B."/>
            <person name="Del Valle E.E."/>
        </authorList>
    </citation>
    <scope>NUCLEOTIDE SEQUENCE [LARGE SCALE GENOMIC DNA]</scope>
    <source>
        <strain evidence="2">12</strain>
    </source>
</reference>
<protein>
    <submittedName>
        <fullName evidence="1">Uncharacterized protein</fullName>
    </submittedName>
</protein>